<dbReference type="PANTHER" id="PTHR38794">
    <property type="entry name" value="INTEGRAL MEMBRANE PROTEIN"/>
    <property type="match status" value="1"/>
</dbReference>
<reference evidence="3" key="1">
    <citation type="submission" date="2022-12" db="EMBL/GenBank/DDBJ databases">
        <authorList>
            <person name="Petersen C."/>
        </authorList>
    </citation>
    <scope>NUCLEOTIDE SEQUENCE</scope>
    <source>
        <strain evidence="3">IBT 21472</strain>
    </source>
</reference>
<keyword evidence="1" id="KW-0472">Membrane</keyword>
<gene>
    <name evidence="3" type="ORF">N7476_000480</name>
</gene>
<keyword evidence="1" id="KW-1133">Transmembrane helix</keyword>
<dbReference type="EMBL" id="JAPZBO010000001">
    <property type="protein sequence ID" value="KAJ5330697.1"/>
    <property type="molecule type" value="Genomic_DNA"/>
</dbReference>
<dbReference type="Proteomes" id="UP001147746">
    <property type="component" value="Unassembled WGS sequence"/>
</dbReference>
<proteinExistence type="predicted"/>
<evidence type="ECO:0000313" key="3">
    <source>
        <dbReference type="EMBL" id="KAJ5330697.1"/>
    </source>
</evidence>
<dbReference type="InterPro" id="IPR049326">
    <property type="entry name" value="Rhodopsin_dom_fungi"/>
</dbReference>
<organism evidence="3 4">
    <name type="scientific">Penicillium atrosanguineum</name>
    <dbReference type="NCBI Taxonomy" id="1132637"/>
    <lineage>
        <taxon>Eukaryota</taxon>
        <taxon>Fungi</taxon>
        <taxon>Dikarya</taxon>
        <taxon>Ascomycota</taxon>
        <taxon>Pezizomycotina</taxon>
        <taxon>Eurotiomycetes</taxon>
        <taxon>Eurotiomycetidae</taxon>
        <taxon>Eurotiales</taxon>
        <taxon>Aspergillaceae</taxon>
        <taxon>Penicillium</taxon>
    </lineage>
</organism>
<evidence type="ECO:0000259" key="2">
    <source>
        <dbReference type="Pfam" id="PF20684"/>
    </source>
</evidence>
<keyword evidence="1" id="KW-0812">Transmembrane</keyword>
<dbReference type="Pfam" id="PF20684">
    <property type="entry name" value="Fung_rhodopsin"/>
    <property type="match status" value="1"/>
</dbReference>
<evidence type="ECO:0000256" key="1">
    <source>
        <dbReference type="SAM" id="Phobius"/>
    </source>
</evidence>
<feature type="transmembrane region" description="Helical" evidence="1">
    <location>
        <begin position="12"/>
        <end position="29"/>
    </location>
</feature>
<feature type="transmembrane region" description="Helical" evidence="1">
    <location>
        <begin position="201"/>
        <end position="222"/>
    </location>
</feature>
<dbReference type="AlphaFoldDB" id="A0A9W9GRF9"/>
<accession>A0A9W9GRF9</accession>
<feature type="transmembrane region" description="Helical" evidence="1">
    <location>
        <begin position="91"/>
        <end position="112"/>
    </location>
</feature>
<comment type="caution">
    <text evidence="3">The sequence shown here is derived from an EMBL/GenBank/DDBJ whole genome shotgun (WGS) entry which is preliminary data.</text>
</comment>
<feature type="transmembrane region" description="Helical" evidence="1">
    <location>
        <begin position="166"/>
        <end position="189"/>
    </location>
</feature>
<protein>
    <recommendedName>
        <fullName evidence="2">Rhodopsin domain-containing protein</fullName>
    </recommendedName>
</protein>
<reference evidence="3" key="2">
    <citation type="journal article" date="2023" name="IMA Fungus">
        <title>Comparative genomic study of the Penicillium genus elucidates a diverse pangenome and 15 lateral gene transfer events.</title>
        <authorList>
            <person name="Petersen C."/>
            <person name="Sorensen T."/>
            <person name="Nielsen M.R."/>
            <person name="Sondergaard T.E."/>
            <person name="Sorensen J.L."/>
            <person name="Fitzpatrick D.A."/>
            <person name="Frisvad J.C."/>
            <person name="Nielsen K.L."/>
        </authorList>
    </citation>
    <scope>NUCLEOTIDE SEQUENCE</scope>
    <source>
        <strain evidence="3">IBT 21472</strain>
    </source>
</reference>
<feature type="transmembrane region" description="Helical" evidence="1">
    <location>
        <begin position="124"/>
        <end position="146"/>
    </location>
</feature>
<dbReference type="PANTHER" id="PTHR38794:SF1">
    <property type="entry name" value="INTEGRAL MEMBRANE PROTEIN"/>
    <property type="match status" value="1"/>
</dbReference>
<evidence type="ECO:0000313" key="4">
    <source>
        <dbReference type="Proteomes" id="UP001147746"/>
    </source>
</evidence>
<name>A0A9W9GRF9_9EURO</name>
<feature type="domain" description="Rhodopsin" evidence="2">
    <location>
        <begin position="31"/>
        <end position="263"/>
    </location>
</feature>
<keyword evidence="4" id="KW-1185">Reference proteome</keyword>
<sequence length="353" mass="38913">MKPELKATWTPAINVLTFFMLVTSILSVLTRLGTKYFMVRKWGLDDFMSIGAMVTCLGQSIAVSMATKSGLGQHLISLSDGERVSMMKAQYAANILFVTSMACSKLALVMFIRSLTPASLDRRFALGLGVFILLWTIAGVFTAAFQCSVPDTWDYLHGKCFHLVAWWNYLGITNILSEIGIVAQALLVILRIQADFHKKAVLASVFLLRVAVVIAIICQLAYAHENESTTDPSWDTWTVAISTQMVQSLSIVTACSPQFKPFLDSLRSSGMSLGDSSYESKQRTYGATSYYKSSRVGRAGDMRSDTHELVPIHGDGLNHTTVTSTADCDTESQSSQAQIIREVRTWTVTAQRE</sequence>